<evidence type="ECO:0000313" key="1">
    <source>
        <dbReference type="EMBL" id="CUP55449.1"/>
    </source>
</evidence>
<sequence>MSLWGCSSSDSSRRRSTAGNSILSTGSLKRWRSMAGIRLKSRVAITGVTRLRMRLFSDGSSAPWSV</sequence>
<protein>
    <submittedName>
        <fullName evidence="1">Uncharacterized protein</fullName>
    </submittedName>
</protein>
<name>A0A174PBK0_FLAPL</name>
<dbReference type="Proteomes" id="UP000095746">
    <property type="component" value="Unassembled WGS sequence"/>
</dbReference>
<dbReference type="AlphaFoldDB" id="A0A174PBK0"/>
<reference evidence="1 2" key="1">
    <citation type="submission" date="2015-09" db="EMBL/GenBank/DDBJ databases">
        <authorList>
            <consortium name="Pathogen Informatics"/>
        </authorList>
    </citation>
    <scope>NUCLEOTIDE SEQUENCE [LARGE SCALE GENOMIC DNA]</scope>
    <source>
        <strain evidence="1 2">2789STDY5608854</strain>
    </source>
</reference>
<accession>A0A174PBK0</accession>
<gene>
    <name evidence="1" type="ORF">ERS852411_03289</name>
</gene>
<dbReference type="EMBL" id="CYZT01000399">
    <property type="protein sequence ID" value="CUP55449.1"/>
    <property type="molecule type" value="Genomic_DNA"/>
</dbReference>
<organism evidence="1 2">
    <name type="scientific">Flavonifractor plautii</name>
    <name type="common">Fusobacterium plautii</name>
    <dbReference type="NCBI Taxonomy" id="292800"/>
    <lineage>
        <taxon>Bacteria</taxon>
        <taxon>Bacillati</taxon>
        <taxon>Bacillota</taxon>
        <taxon>Clostridia</taxon>
        <taxon>Eubacteriales</taxon>
        <taxon>Oscillospiraceae</taxon>
        <taxon>Flavonifractor</taxon>
    </lineage>
</organism>
<proteinExistence type="predicted"/>
<evidence type="ECO:0000313" key="2">
    <source>
        <dbReference type="Proteomes" id="UP000095746"/>
    </source>
</evidence>